<keyword evidence="1" id="KW-0472">Membrane</keyword>
<dbReference type="GO" id="GO:0000139">
    <property type="term" value="C:Golgi membrane"/>
    <property type="evidence" value="ECO:0007669"/>
    <property type="project" value="InterPro"/>
</dbReference>
<dbReference type="WBParaSite" id="SMUV_0000283001-mRNA-1">
    <property type="protein sequence ID" value="SMUV_0000283001-mRNA-1"/>
    <property type="gene ID" value="SMUV_0000283001"/>
</dbReference>
<keyword evidence="1" id="KW-0812">Transmembrane</keyword>
<dbReference type="PANTHER" id="PTHR12892:SF8">
    <property type="entry name" value="PROTEIN CBG16685"/>
    <property type="match status" value="1"/>
</dbReference>
<dbReference type="InterPro" id="IPR019402">
    <property type="entry name" value="CWH43_N"/>
</dbReference>
<organism evidence="3 4">
    <name type="scientific">Syphacia muris</name>
    <dbReference type="NCBI Taxonomy" id="451379"/>
    <lineage>
        <taxon>Eukaryota</taxon>
        <taxon>Metazoa</taxon>
        <taxon>Ecdysozoa</taxon>
        <taxon>Nematoda</taxon>
        <taxon>Chromadorea</taxon>
        <taxon>Rhabditida</taxon>
        <taxon>Spirurina</taxon>
        <taxon>Oxyuridomorpha</taxon>
        <taxon>Oxyuroidea</taxon>
        <taxon>Oxyuridae</taxon>
        <taxon>Syphacia</taxon>
    </lineage>
</organism>
<proteinExistence type="predicted"/>
<reference evidence="4" key="1">
    <citation type="submission" date="2017-02" db="UniProtKB">
        <authorList>
            <consortium name="WormBaseParasite"/>
        </authorList>
    </citation>
    <scope>IDENTIFICATION</scope>
</reference>
<evidence type="ECO:0000313" key="3">
    <source>
        <dbReference type="Proteomes" id="UP000046393"/>
    </source>
</evidence>
<accession>A0A0N5AF00</accession>
<feature type="transmembrane region" description="Helical" evidence="1">
    <location>
        <begin position="189"/>
        <end position="209"/>
    </location>
</feature>
<feature type="domain" description="CWH43-like N-terminal" evidence="2">
    <location>
        <begin position="117"/>
        <end position="282"/>
    </location>
</feature>
<sequence>MAKMVDVVASKPTTEKIQTKLGYVDNMSDALAYVNFPLLIPGAVTAVLSVLFVVLATVMAYYSEQQRFTDHTMTRWLSNGGGGVKFRNECMTVYKHLPKNSLPSLLGLYEVTAIGNTLFRVATCIPVAIRVFLSIARRSLSLLYQPNSLQLRIFLNASILFGFVEMISAALLSIMTIRQDFPNAHRQALVTFAISAALHMVFETVSQFYKDVTQFEKADRISAMLKVIAMAAFLLAAPEFVHSHQLYSYKLPCHAYIPSYSALCEYVVFIAVTVFHTTALIDNRDLRIVCYPRTASGECEPLHPPNYESDDNSRYLGTWGLNQRHQQRTQQQLQQQLQDEHSLRFITTIRNSA</sequence>
<feature type="transmembrane region" description="Helical" evidence="1">
    <location>
        <begin position="105"/>
        <end position="133"/>
    </location>
</feature>
<dbReference type="PANTHER" id="PTHR12892">
    <property type="entry name" value="FGF RECEPTOR ACTIVATING PROTEIN 1"/>
    <property type="match status" value="1"/>
</dbReference>
<dbReference type="Proteomes" id="UP000046393">
    <property type="component" value="Unplaced"/>
</dbReference>
<dbReference type="GO" id="GO:0006506">
    <property type="term" value="P:GPI anchor biosynthetic process"/>
    <property type="evidence" value="ECO:0007669"/>
    <property type="project" value="TreeGrafter"/>
</dbReference>
<protein>
    <submittedName>
        <fullName evidence="4">Frag1/DRAM/Sfk1</fullName>
    </submittedName>
</protein>
<keyword evidence="1" id="KW-1133">Transmembrane helix</keyword>
<dbReference type="AlphaFoldDB" id="A0A0N5AF00"/>
<name>A0A0N5AF00_9BILA</name>
<feature type="transmembrane region" description="Helical" evidence="1">
    <location>
        <begin position="38"/>
        <end position="62"/>
    </location>
</feature>
<dbReference type="GO" id="GO:0005789">
    <property type="term" value="C:endoplasmic reticulum membrane"/>
    <property type="evidence" value="ECO:0007669"/>
    <property type="project" value="TreeGrafter"/>
</dbReference>
<dbReference type="Pfam" id="PF10277">
    <property type="entry name" value="Frag1"/>
    <property type="match status" value="1"/>
</dbReference>
<feature type="transmembrane region" description="Helical" evidence="1">
    <location>
        <begin position="153"/>
        <end position="177"/>
    </location>
</feature>
<evidence type="ECO:0000313" key="4">
    <source>
        <dbReference type="WBParaSite" id="SMUV_0000283001-mRNA-1"/>
    </source>
</evidence>
<evidence type="ECO:0000259" key="2">
    <source>
        <dbReference type="Pfam" id="PF10277"/>
    </source>
</evidence>
<dbReference type="InterPro" id="IPR039545">
    <property type="entry name" value="PGAP2"/>
</dbReference>
<feature type="transmembrane region" description="Helical" evidence="1">
    <location>
        <begin position="221"/>
        <end position="241"/>
    </location>
</feature>
<keyword evidence="3" id="KW-1185">Reference proteome</keyword>
<evidence type="ECO:0000256" key="1">
    <source>
        <dbReference type="SAM" id="Phobius"/>
    </source>
</evidence>